<dbReference type="SUPFAM" id="SSF51338">
    <property type="entry name" value="Composite domain of metallo-dependent hydrolases"/>
    <property type="match status" value="1"/>
</dbReference>
<dbReference type="Pfam" id="PF07969">
    <property type="entry name" value="Amidohydro_3"/>
    <property type="match status" value="1"/>
</dbReference>
<comment type="caution">
    <text evidence="2">The sequence shown here is derived from an EMBL/GenBank/DDBJ whole genome shotgun (WGS) entry which is preliminary data.</text>
</comment>
<dbReference type="RefSeq" id="WP_127046742.1">
    <property type="nucleotide sequence ID" value="NZ_RZGZ01000001.1"/>
</dbReference>
<feature type="domain" description="Amidohydrolase 3" evidence="1">
    <location>
        <begin position="55"/>
        <end position="543"/>
    </location>
</feature>
<organism evidence="2 3">
    <name type="scientific">Labedella endophytica</name>
    <dbReference type="NCBI Taxonomy" id="1523160"/>
    <lineage>
        <taxon>Bacteria</taxon>
        <taxon>Bacillati</taxon>
        <taxon>Actinomycetota</taxon>
        <taxon>Actinomycetes</taxon>
        <taxon>Micrococcales</taxon>
        <taxon>Microbacteriaceae</taxon>
        <taxon>Labedella</taxon>
    </lineage>
</organism>
<dbReference type="InterPro" id="IPR032466">
    <property type="entry name" value="Metal_Hydrolase"/>
</dbReference>
<evidence type="ECO:0000259" key="1">
    <source>
        <dbReference type="Pfam" id="PF07969"/>
    </source>
</evidence>
<dbReference type="SUPFAM" id="SSF51556">
    <property type="entry name" value="Metallo-dependent hydrolases"/>
    <property type="match status" value="1"/>
</dbReference>
<accession>A0A433JWL8</accession>
<dbReference type="CDD" id="cd01300">
    <property type="entry name" value="YtcJ_like"/>
    <property type="match status" value="1"/>
</dbReference>
<proteinExistence type="predicted"/>
<sequence>MTTRTGRTDMTFHSGVVRTSDPDAPLAEAVAVVDGRIAAVGSTTDVLAATSSDTRVVDLGGASVTPGLIDSHLHPLWGARLSAGIDLEGVATLEGVRAAIAAEAARLEEGEWVRGWNLDYVAFDGAAPHRAVLDEAAGGRPVLLMFYDLHTALASEVALAAAGIDGPREFGDASSIVVDSAGVLTGELREPSAYDLVVNAAPAPSLDDDCAMLRATFRDLAAVGLTGCAVMDGSVRLLDVLERMEETADLGFRLDVFLWHRPEDDDAAVEATIAAGRRSGRSWRVAGIKLFSDGVIDTGTAWLHEPDTCGAGRAGFWPDWDRYRAVIRRYDEAGLQLATHAVGDGAVSAVLDAYAELPPAVPERPRRIEHLEVLSDADVEQLRGTGVVASMQPLHMQWRHADLSDSWATRLGAERAATGFRARDVLDAGVPTVFGSDWPVASFDPRTGLAWACARTAPGAVAVGDGADAAGVVFEPEQRVSVEDALVAYTRSAALALGDPDRGVLRLGAVADLVVWDVDPATVAPTALGSIAIRTTMVGGVLTHDRPAPA</sequence>
<reference evidence="2 3" key="1">
    <citation type="submission" date="2018-12" db="EMBL/GenBank/DDBJ databases">
        <authorList>
            <person name="Li F."/>
        </authorList>
    </citation>
    <scope>NUCLEOTIDE SEQUENCE [LARGE SCALE GENOMIC DNA]</scope>
    <source>
        <strain evidence="2 3">EGI 6500705</strain>
    </source>
</reference>
<dbReference type="InterPro" id="IPR011059">
    <property type="entry name" value="Metal-dep_hydrolase_composite"/>
</dbReference>
<dbReference type="EMBL" id="RZGZ01000001">
    <property type="protein sequence ID" value="RUR03395.1"/>
    <property type="molecule type" value="Genomic_DNA"/>
</dbReference>
<protein>
    <submittedName>
        <fullName evidence="2">Amidohydrolase</fullName>
    </submittedName>
</protein>
<dbReference type="PANTHER" id="PTHR22642:SF2">
    <property type="entry name" value="PROTEIN LONG AFTER FAR-RED 3"/>
    <property type="match status" value="1"/>
</dbReference>
<dbReference type="Proteomes" id="UP000274909">
    <property type="component" value="Unassembled WGS sequence"/>
</dbReference>
<dbReference type="AlphaFoldDB" id="A0A433JWL8"/>
<dbReference type="GO" id="GO:0016810">
    <property type="term" value="F:hydrolase activity, acting on carbon-nitrogen (but not peptide) bonds"/>
    <property type="evidence" value="ECO:0007669"/>
    <property type="project" value="InterPro"/>
</dbReference>
<keyword evidence="2" id="KW-0378">Hydrolase</keyword>
<gene>
    <name evidence="2" type="ORF">ELQ94_02290</name>
</gene>
<dbReference type="PANTHER" id="PTHR22642">
    <property type="entry name" value="IMIDAZOLONEPROPIONASE"/>
    <property type="match status" value="1"/>
</dbReference>
<name>A0A433JWL8_9MICO</name>
<keyword evidence="3" id="KW-1185">Reference proteome</keyword>
<dbReference type="Gene3D" id="3.20.20.140">
    <property type="entry name" value="Metal-dependent hydrolases"/>
    <property type="match status" value="1"/>
</dbReference>
<dbReference type="Gene3D" id="2.30.40.10">
    <property type="entry name" value="Urease, subunit C, domain 1"/>
    <property type="match status" value="1"/>
</dbReference>
<evidence type="ECO:0000313" key="3">
    <source>
        <dbReference type="Proteomes" id="UP000274909"/>
    </source>
</evidence>
<dbReference type="InterPro" id="IPR013108">
    <property type="entry name" value="Amidohydro_3"/>
</dbReference>
<dbReference type="Gene3D" id="3.10.310.70">
    <property type="match status" value="1"/>
</dbReference>
<dbReference type="OrthoDB" id="3238066at2"/>
<dbReference type="InterPro" id="IPR033932">
    <property type="entry name" value="YtcJ-like"/>
</dbReference>
<evidence type="ECO:0000313" key="2">
    <source>
        <dbReference type="EMBL" id="RUR03395.1"/>
    </source>
</evidence>